<protein>
    <submittedName>
        <fullName evidence="1">Uncharacterized protein</fullName>
    </submittedName>
</protein>
<evidence type="ECO:0000313" key="2">
    <source>
        <dbReference type="Proteomes" id="UP000051936"/>
    </source>
</evidence>
<sequence>MAMMPAMAPTPMTMTPAPVAVTPTPVTVVPTPVTVMPVAVTPAHLLRLELGCFLAGGDGRMSVRIGRWQAVFPQHLRRERRGLRGGGECGSSRRDTECKFQKVPALHDLILCFIDQVMQNKCRGADMNRR</sequence>
<keyword evidence="2" id="KW-1185">Reference proteome</keyword>
<proteinExistence type="predicted"/>
<dbReference type="Proteomes" id="UP000051936">
    <property type="component" value="Unassembled WGS sequence"/>
</dbReference>
<gene>
    <name evidence="1" type="ORF">AOQ71_23730</name>
</gene>
<accession>A0A0R3DC89</accession>
<name>A0A0R3DC89_9BRAD</name>
<organism evidence="1 2">
    <name type="scientific">Bradyrhizobium manausense</name>
    <dbReference type="NCBI Taxonomy" id="989370"/>
    <lineage>
        <taxon>Bacteria</taxon>
        <taxon>Pseudomonadati</taxon>
        <taxon>Pseudomonadota</taxon>
        <taxon>Alphaproteobacteria</taxon>
        <taxon>Hyphomicrobiales</taxon>
        <taxon>Nitrobacteraceae</taxon>
        <taxon>Bradyrhizobium</taxon>
    </lineage>
</organism>
<dbReference type="EMBL" id="LJYG01000097">
    <property type="protein sequence ID" value="KRQ07575.1"/>
    <property type="molecule type" value="Genomic_DNA"/>
</dbReference>
<comment type="caution">
    <text evidence="1">The sequence shown here is derived from an EMBL/GenBank/DDBJ whole genome shotgun (WGS) entry which is preliminary data.</text>
</comment>
<reference evidence="1 2" key="1">
    <citation type="submission" date="2015-09" db="EMBL/GenBank/DDBJ databases">
        <title>Draft Genome Sequence of Bradyrhizobium manausense Strain BR 3351T, a Novel Symbiotic Nitrogen-Fixing Alphaproteobacterium Isolated from Brazilian Amazon Rain Forest.</title>
        <authorList>
            <person name="De Araujo J.L."/>
            <person name="Zilli J.E."/>
        </authorList>
    </citation>
    <scope>NUCLEOTIDE SEQUENCE [LARGE SCALE GENOMIC DNA]</scope>
    <source>
        <strain evidence="1 2">BR3351</strain>
    </source>
</reference>
<dbReference type="AlphaFoldDB" id="A0A0R3DC89"/>
<evidence type="ECO:0000313" key="1">
    <source>
        <dbReference type="EMBL" id="KRQ07575.1"/>
    </source>
</evidence>